<dbReference type="PANTHER" id="PTHR12468">
    <property type="entry name" value="GPI MANNOSYLTRANSFERASE 2"/>
    <property type="match status" value="1"/>
</dbReference>
<gene>
    <name evidence="13" type="ORF">CC86DRAFT_463876</name>
</gene>
<evidence type="ECO:0000256" key="9">
    <source>
        <dbReference type="ARBA" id="ARBA00022824"/>
    </source>
</evidence>
<evidence type="ECO:0000256" key="10">
    <source>
        <dbReference type="ARBA" id="ARBA00022989"/>
    </source>
</evidence>
<evidence type="ECO:0000256" key="5">
    <source>
        <dbReference type="ARBA" id="ARBA00022502"/>
    </source>
</evidence>
<dbReference type="Pfam" id="PF04188">
    <property type="entry name" value="Mannosyl_trans2"/>
    <property type="match status" value="1"/>
</dbReference>
<keyword evidence="8 12" id="KW-0812">Transmembrane</keyword>
<dbReference type="GO" id="GO:0006506">
    <property type="term" value="P:GPI anchor biosynthetic process"/>
    <property type="evidence" value="ECO:0007669"/>
    <property type="project" value="UniProtKB-UniPathway"/>
</dbReference>
<proteinExistence type="inferred from homology"/>
<dbReference type="OrthoDB" id="10252502at2759"/>
<keyword evidence="5 12" id="KW-0337">GPI-anchor biosynthesis</keyword>
<comment type="subcellular location">
    <subcellularLocation>
        <location evidence="1 12">Endoplasmic reticulum membrane</location>
        <topology evidence="1 12">Multi-pass membrane protein</topology>
    </subcellularLocation>
</comment>
<name>A0A6A7ACK6_9PLEO</name>
<feature type="transmembrane region" description="Helical" evidence="12">
    <location>
        <begin position="441"/>
        <end position="461"/>
    </location>
</feature>
<organism evidence="13 14">
    <name type="scientific">Ophiobolus disseminans</name>
    <dbReference type="NCBI Taxonomy" id="1469910"/>
    <lineage>
        <taxon>Eukaryota</taxon>
        <taxon>Fungi</taxon>
        <taxon>Dikarya</taxon>
        <taxon>Ascomycota</taxon>
        <taxon>Pezizomycotina</taxon>
        <taxon>Dothideomycetes</taxon>
        <taxon>Pleosporomycetidae</taxon>
        <taxon>Pleosporales</taxon>
        <taxon>Pleosporineae</taxon>
        <taxon>Phaeosphaeriaceae</taxon>
        <taxon>Ophiobolus</taxon>
    </lineage>
</organism>
<keyword evidence="6 12" id="KW-0328">Glycosyltransferase</keyword>
<evidence type="ECO:0000256" key="6">
    <source>
        <dbReference type="ARBA" id="ARBA00022676"/>
    </source>
</evidence>
<feature type="transmembrane region" description="Helical" evidence="12">
    <location>
        <begin position="260"/>
        <end position="280"/>
    </location>
</feature>
<dbReference type="AlphaFoldDB" id="A0A6A7ACK6"/>
<comment type="similarity">
    <text evidence="3 12">Belongs to the PIGV family.</text>
</comment>
<keyword evidence="14" id="KW-1185">Reference proteome</keyword>
<keyword evidence="10 12" id="KW-1133">Transmembrane helix</keyword>
<evidence type="ECO:0000256" key="11">
    <source>
        <dbReference type="ARBA" id="ARBA00023136"/>
    </source>
</evidence>
<dbReference type="GO" id="GO:0000009">
    <property type="term" value="F:alpha-1,6-mannosyltransferase activity"/>
    <property type="evidence" value="ECO:0007669"/>
    <property type="project" value="InterPro"/>
</dbReference>
<feature type="transmembrane region" description="Helical" evidence="12">
    <location>
        <begin position="328"/>
        <end position="349"/>
    </location>
</feature>
<evidence type="ECO:0000256" key="2">
    <source>
        <dbReference type="ARBA" id="ARBA00004687"/>
    </source>
</evidence>
<evidence type="ECO:0000256" key="4">
    <source>
        <dbReference type="ARBA" id="ARBA00013795"/>
    </source>
</evidence>
<evidence type="ECO:0000256" key="8">
    <source>
        <dbReference type="ARBA" id="ARBA00022692"/>
    </source>
</evidence>
<accession>A0A6A7ACK6</accession>
<feature type="transmembrane region" description="Helical" evidence="12">
    <location>
        <begin position="122"/>
        <end position="144"/>
    </location>
</feature>
<dbReference type="GO" id="GO:0005789">
    <property type="term" value="C:endoplasmic reticulum membrane"/>
    <property type="evidence" value="ECO:0007669"/>
    <property type="project" value="UniProtKB-SubCell"/>
</dbReference>
<dbReference type="UniPathway" id="UPA00196"/>
<evidence type="ECO:0000256" key="7">
    <source>
        <dbReference type="ARBA" id="ARBA00022679"/>
    </source>
</evidence>
<feature type="transmembrane region" description="Helical" evidence="12">
    <location>
        <begin position="156"/>
        <end position="178"/>
    </location>
</feature>
<feature type="transmembrane region" description="Helical" evidence="12">
    <location>
        <begin position="16"/>
        <end position="39"/>
    </location>
</feature>
<evidence type="ECO:0000313" key="14">
    <source>
        <dbReference type="Proteomes" id="UP000799424"/>
    </source>
</evidence>
<dbReference type="EC" id="2.4.1.-" evidence="12"/>
<protein>
    <recommendedName>
        <fullName evidence="4 12">GPI mannosyltransferase 2</fullName>
        <ecNumber evidence="12">2.4.1.-</ecNumber>
    </recommendedName>
</protein>
<feature type="transmembrane region" description="Helical" evidence="12">
    <location>
        <begin position="214"/>
        <end position="239"/>
    </location>
</feature>
<evidence type="ECO:0000313" key="13">
    <source>
        <dbReference type="EMBL" id="KAF2830604.1"/>
    </source>
</evidence>
<comment type="function">
    <text evidence="12">Mannosyltransferase involved in glycosylphosphatidylinositol-anchor biosynthesis.</text>
</comment>
<evidence type="ECO:0000256" key="1">
    <source>
        <dbReference type="ARBA" id="ARBA00004477"/>
    </source>
</evidence>
<keyword evidence="11 12" id="KW-0472">Membrane</keyword>
<keyword evidence="9 12" id="KW-0256">Endoplasmic reticulum</keyword>
<dbReference type="GO" id="GO:0031501">
    <property type="term" value="C:mannosyltransferase complex"/>
    <property type="evidence" value="ECO:0007669"/>
    <property type="project" value="TreeGrafter"/>
</dbReference>
<evidence type="ECO:0000256" key="3">
    <source>
        <dbReference type="ARBA" id="ARBA00008698"/>
    </source>
</evidence>
<dbReference type="Proteomes" id="UP000799424">
    <property type="component" value="Unassembled WGS sequence"/>
</dbReference>
<sequence length="464" mass="52100">MNTTAKVNKEGHVKQLAVVFCIWKVLLLTLAAFCPGPGYDTSALILLDLSIERHTSFSQAPLHDRFTLNLFRWDSIYFAKAAKRYKVHEQEWAFSWAYSKFIRFIAQVGTSVDADPQLQRCIVAGIAVSNFCHFLSVLVLYRLLTISLRSPQRYQIAYVGAVLHVLTPASLFLSAPYAEALFSLLNLTGMLHYAQSRTIAQDALPNIWEDAYKLSAGVLFGLATLMRSNGLLSGFVLLYDVARYLPEVVSMRLTAHDLRRIIVTCVSGSFVALGFVWPQYLAYAEFCAPNREPQGRLWCMSTVPSIYSWVQSHYWNVGLFRYWTLPNLPLFLMAAPMLWLLLESSAMVIRSSFQPPKRGRPVPQPGVTGVSKTTSRATHCFPELVIPQLVLSIAAITSFHVQIVNRISSGYPTWYLMVATWLVHGLSASSSKANLQQKSQWIVRGMIVYAIVQGMLFANFLPPA</sequence>
<keyword evidence="7 12" id="KW-0808">Transferase</keyword>
<comment type="caution">
    <text evidence="12">Lacks conserved residue(s) required for the propagation of feature annotation.</text>
</comment>
<reference evidence="13" key="1">
    <citation type="journal article" date="2020" name="Stud. Mycol.">
        <title>101 Dothideomycetes genomes: a test case for predicting lifestyles and emergence of pathogens.</title>
        <authorList>
            <person name="Haridas S."/>
            <person name="Albert R."/>
            <person name="Binder M."/>
            <person name="Bloem J."/>
            <person name="Labutti K."/>
            <person name="Salamov A."/>
            <person name="Andreopoulos B."/>
            <person name="Baker S."/>
            <person name="Barry K."/>
            <person name="Bills G."/>
            <person name="Bluhm B."/>
            <person name="Cannon C."/>
            <person name="Castanera R."/>
            <person name="Culley D."/>
            <person name="Daum C."/>
            <person name="Ezra D."/>
            <person name="Gonzalez J."/>
            <person name="Henrissat B."/>
            <person name="Kuo A."/>
            <person name="Liang C."/>
            <person name="Lipzen A."/>
            <person name="Lutzoni F."/>
            <person name="Magnuson J."/>
            <person name="Mondo S."/>
            <person name="Nolan M."/>
            <person name="Ohm R."/>
            <person name="Pangilinan J."/>
            <person name="Park H.-J."/>
            <person name="Ramirez L."/>
            <person name="Alfaro M."/>
            <person name="Sun H."/>
            <person name="Tritt A."/>
            <person name="Yoshinaga Y."/>
            <person name="Zwiers L.-H."/>
            <person name="Turgeon B."/>
            <person name="Goodwin S."/>
            <person name="Spatafora J."/>
            <person name="Crous P."/>
            <person name="Grigoriev I."/>
        </authorList>
    </citation>
    <scope>NUCLEOTIDE SEQUENCE</scope>
    <source>
        <strain evidence="13">CBS 113818</strain>
    </source>
</reference>
<dbReference type="InterPro" id="IPR007315">
    <property type="entry name" value="PIG-V/Gpi18"/>
</dbReference>
<dbReference type="EMBL" id="MU006219">
    <property type="protein sequence ID" value="KAF2830604.1"/>
    <property type="molecule type" value="Genomic_DNA"/>
</dbReference>
<dbReference type="PANTHER" id="PTHR12468:SF2">
    <property type="entry name" value="GPI MANNOSYLTRANSFERASE 2"/>
    <property type="match status" value="1"/>
</dbReference>
<comment type="pathway">
    <text evidence="2 12">Glycolipid biosynthesis; glycosylphosphatidylinositol-anchor biosynthesis.</text>
</comment>
<evidence type="ECO:0000256" key="12">
    <source>
        <dbReference type="RuleBase" id="RU363112"/>
    </source>
</evidence>
<dbReference type="GO" id="GO:0004376">
    <property type="term" value="F:GPI mannosyltransferase activity"/>
    <property type="evidence" value="ECO:0007669"/>
    <property type="project" value="InterPro"/>
</dbReference>